<comment type="caution">
    <text evidence="2">The sequence shown here is derived from an EMBL/GenBank/DDBJ whole genome shotgun (WGS) entry which is preliminary data.</text>
</comment>
<dbReference type="GO" id="GO:0005509">
    <property type="term" value="F:calcium ion binding"/>
    <property type="evidence" value="ECO:0007669"/>
    <property type="project" value="InterPro"/>
</dbReference>
<evidence type="ECO:0000313" key="2">
    <source>
        <dbReference type="EMBL" id="RUS84818.1"/>
    </source>
</evidence>
<dbReference type="AlphaFoldDB" id="A0A3S1BIW4"/>
<dbReference type="EMBL" id="RQTK01000192">
    <property type="protein sequence ID" value="RUS84818.1"/>
    <property type="molecule type" value="Genomic_DNA"/>
</dbReference>
<sequence length="142" mass="15244">MGLSENKTVKVTLTLTAFDGYLVSEPGTLTITILGVNDAPSFSASRYNFYIDETQTGVPVGFAPDFVLDPDPGDTLTFGLSQASAGAHPYVKVDPGTGEWLLNAHYDIDDPETPNPLRLNITVSDRLGLQDSAEVIISIRDV</sequence>
<organism evidence="2 3">
    <name type="scientific">Elysia chlorotica</name>
    <name type="common">Eastern emerald elysia</name>
    <name type="synonym">Sea slug</name>
    <dbReference type="NCBI Taxonomy" id="188477"/>
    <lineage>
        <taxon>Eukaryota</taxon>
        <taxon>Metazoa</taxon>
        <taxon>Spiralia</taxon>
        <taxon>Lophotrochozoa</taxon>
        <taxon>Mollusca</taxon>
        <taxon>Gastropoda</taxon>
        <taxon>Heterobranchia</taxon>
        <taxon>Euthyneura</taxon>
        <taxon>Panpulmonata</taxon>
        <taxon>Sacoglossa</taxon>
        <taxon>Placobranchoidea</taxon>
        <taxon>Plakobranchidae</taxon>
        <taxon>Elysia</taxon>
    </lineage>
</organism>
<dbReference type="Pfam" id="PF17803">
    <property type="entry name" value="Cadherin_4"/>
    <property type="match status" value="1"/>
</dbReference>
<dbReference type="Proteomes" id="UP000271974">
    <property type="component" value="Unassembled WGS sequence"/>
</dbReference>
<feature type="non-terminal residue" evidence="2">
    <location>
        <position position="142"/>
    </location>
</feature>
<reference evidence="2 3" key="1">
    <citation type="submission" date="2019-01" db="EMBL/GenBank/DDBJ databases">
        <title>A draft genome assembly of the solar-powered sea slug Elysia chlorotica.</title>
        <authorList>
            <person name="Cai H."/>
            <person name="Li Q."/>
            <person name="Fang X."/>
            <person name="Li J."/>
            <person name="Curtis N.E."/>
            <person name="Altenburger A."/>
            <person name="Shibata T."/>
            <person name="Feng M."/>
            <person name="Maeda T."/>
            <person name="Schwartz J.A."/>
            <person name="Shigenobu S."/>
            <person name="Lundholm N."/>
            <person name="Nishiyama T."/>
            <person name="Yang H."/>
            <person name="Hasebe M."/>
            <person name="Li S."/>
            <person name="Pierce S.K."/>
            <person name="Wang J."/>
        </authorList>
    </citation>
    <scope>NUCLEOTIDE SEQUENCE [LARGE SCALE GENOMIC DNA]</scope>
    <source>
        <strain evidence="2">EC2010</strain>
        <tissue evidence="2">Whole organism of an adult</tissue>
    </source>
</reference>
<dbReference type="SUPFAM" id="SSF49313">
    <property type="entry name" value="Cadherin-like"/>
    <property type="match status" value="1"/>
</dbReference>
<feature type="domain" description="RapA2 cadherin-like" evidence="1">
    <location>
        <begin position="28"/>
        <end position="98"/>
    </location>
</feature>
<evidence type="ECO:0000259" key="1">
    <source>
        <dbReference type="Pfam" id="PF17803"/>
    </source>
</evidence>
<accession>A0A3S1BIW4</accession>
<dbReference type="OrthoDB" id="6086648at2759"/>
<dbReference type="GO" id="GO:0016020">
    <property type="term" value="C:membrane"/>
    <property type="evidence" value="ECO:0007669"/>
    <property type="project" value="InterPro"/>
</dbReference>
<evidence type="ECO:0000313" key="3">
    <source>
        <dbReference type="Proteomes" id="UP000271974"/>
    </source>
</evidence>
<dbReference type="InterPro" id="IPR015919">
    <property type="entry name" value="Cadherin-like_sf"/>
</dbReference>
<dbReference type="InterPro" id="IPR040853">
    <property type="entry name" value="RapA2_cadherin-like"/>
</dbReference>
<keyword evidence="3" id="KW-1185">Reference proteome</keyword>
<gene>
    <name evidence="2" type="ORF">EGW08_007433</name>
</gene>
<protein>
    <recommendedName>
        <fullName evidence="1">RapA2 cadherin-like domain-containing protein</fullName>
    </recommendedName>
</protein>
<name>A0A3S1BIW4_ELYCH</name>
<dbReference type="Gene3D" id="2.60.40.60">
    <property type="entry name" value="Cadherins"/>
    <property type="match status" value="1"/>
</dbReference>
<proteinExistence type="predicted"/>